<protein>
    <recommendedName>
        <fullName evidence="6">Preprotein translocase subunit Tim44</fullName>
    </recommendedName>
</protein>
<comment type="caution">
    <text evidence="4">The sequence shown here is derived from an EMBL/GenBank/DDBJ whole genome shotgun (WGS) entry which is preliminary data.</text>
</comment>
<evidence type="ECO:0000313" key="5">
    <source>
        <dbReference type="Proteomes" id="UP001597506"/>
    </source>
</evidence>
<reference evidence="5" key="1">
    <citation type="journal article" date="2019" name="Int. J. Syst. Evol. Microbiol.">
        <title>The Global Catalogue of Microorganisms (GCM) 10K type strain sequencing project: providing services to taxonomists for standard genome sequencing and annotation.</title>
        <authorList>
            <consortium name="The Broad Institute Genomics Platform"/>
            <consortium name="The Broad Institute Genome Sequencing Center for Infectious Disease"/>
            <person name="Wu L."/>
            <person name="Ma J."/>
        </authorList>
    </citation>
    <scope>NUCLEOTIDE SEQUENCE [LARGE SCALE GENOMIC DNA]</scope>
    <source>
        <strain evidence="5">KCTC 3913</strain>
    </source>
</reference>
<sequence>MLKKILASLMIFTLFLAPVGHVFDQNPTEVSAKSYKSGKKSFNSNNNSPSFFKKDNDQQVNKQKSTNKSTATKSNKGGLFKGLLVGGLAGLLFGSLLGNLGALGSILGFMINVLAIVVLISIIRKIFTTLKKKRKEANTWER</sequence>
<feature type="compositionally biased region" description="Low complexity" evidence="1">
    <location>
        <begin position="40"/>
        <end position="51"/>
    </location>
</feature>
<evidence type="ECO:0000256" key="1">
    <source>
        <dbReference type="SAM" id="MobiDB-lite"/>
    </source>
</evidence>
<dbReference type="Proteomes" id="UP001597506">
    <property type="component" value="Unassembled WGS sequence"/>
</dbReference>
<evidence type="ECO:0008006" key="6">
    <source>
        <dbReference type="Google" id="ProtNLM"/>
    </source>
</evidence>
<keyword evidence="3" id="KW-0732">Signal</keyword>
<keyword evidence="2" id="KW-0472">Membrane</keyword>
<keyword evidence="5" id="KW-1185">Reference proteome</keyword>
<keyword evidence="2" id="KW-0812">Transmembrane</keyword>
<feature type="region of interest" description="Disordered" evidence="1">
    <location>
        <begin position="35"/>
        <end position="76"/>
    </location>
</feature>
<feature type="transmembrane region" description="Helical" evidence="2">
    <location>
        <begin position="100"/>
        <end position="123"/>
    </location>
</feature>
<name>A0ABW5RYH3_9BACI</name>
<dbReference type="RefSeq" id="WP_377938247.1">
    <property type="nucleotide sequence ID" value="NZ_JBHUMF010000035.1"/>
</dbReference>
<proteinExistence type="predicted"/>
<evidence type="ECO:0000256" key="3">
    <source>
        <dbReference type="SAM" id="SignalP"/>
    </source>
</evidence>
<keyword evidence="2" id="KW-1133">Transmembrane helix</keyword>
<dbReference type="EMBL" id="JBHUMF010000035">
    <property type="protein sequence ID" value="MFD2683179.1"/>
    <property type="molecule type" value="Genomic_DNA"/>
</dbReference>
<evidence type="ECO:0000256" key="2">
    <source>
        <dbReference type="SAM" id="Phobius"/>
    </source>
</evidence>
<accession>A0ABW5RYH3</accession>
<evidence type="ECO:0000313" key="4">
    <source>
        <dbReference type="EMBL" id="MFD2683179.1"/>
    </source>
</evidence>
<feature type="signal peptide" evidence="3">
    <location>
        <begin position="1"/>
        <end position="22"/>
    </location>
</feature>
<organism evidence="4 5">
    <name type="scientific">Bacillus seohaeanensis</name>
    <dbReference type="NCBI Taxonomy" id="284580"/>
    <lineage>
        <taxon>Bacteria</taxon>
        <taxon>Bacillati</taxon>
        <taxon>Bacillota</taxon>
        <taxon>Bacilli</taxon>
        <taxon>Bacillales</taxon>
        <taxon>Bacillaceae</taxon>
        <taxon>Bacillus</taxon>
    </lineage>
</organism>
<feature type="chain" id="PRO_5047502772" description="Preprotein translocase subunit Tim44" evidence="3">
    <location>
        <begin position="23"/>
        <end position="142"/>
    </location>
</feature>
<gene>
    <name evidence="4" type="ORF">ACFSUL_20810</name>
</gene>